<comment type="caution">
    <text evidence="3">The sequence shown here is derived from an EMBL/GenBank/DDBJ whole genome shotgun (WGS) entry which is preliminary data.</text>
</comment>
<dbReference type="GO" id="GO:0031419">
    <property type="term" value="F:cobalamin binding"/>
    <property type="evidence" value="ECO:0007669"/>
    <property type="project" value="InterPro"/>
</dbReference>
<feature type="domain" description="Methylmalonyl-CoA mutase alpha/beta chain catalytic" evidence="2">
    <location>
        <begin position="27"/>
        <end position="540"/>
    </location>
</feature>
<gene>
    <name evidence="3" type="primary">scpA_16</name>
    <name evidence="3" type="ORF">SDC9_34480</name>
</gene>
<dbReference type="InterPro" id="IPR006099">
    <property type="entry name" value="MeMalonylCoA_mutase_a/b_cat"/>
</dbReference>
<keyword evidence="1 3" id="KW-0413">Isomerase</keyword>
<dbReference type="PANTHER" id="PTHR48101:SF1">
    <property type="entry name" value="METHYLMALONYL-COA MUTASE, LARGE SUBUNIT"/>
    <property type="match status" value="1"/>
</dbReference>
<dbReference type="InterPro" id="IPR006098">
    <property type="entry name" value="MMCoA_mutase_a_cat"/>
</dbReference>
<evidence type="ECO:0000256" key="1">
    <source>
        <dbReference type="ARBA" id="ARBA00023235"/>
    </source>
</evidence>
<proteinExistence type="predicted"/>
<dbReference type="NCBIfam" id="TIGR00641">
    <property type="entry name" value="acid_CoA_mut_N"/>
    <property type="match status" value="1"/>
</dbReference>
<organism evidence="3">
    <name type="scientific">bioreactor metagenome</name>
    <dbReference type="NCBI Taxonomy" id="1076179"/>
    <lineage>
        <taxon>unclassified sequences</taxon>
        <taxon>metagenomes</taxon>
        <taxon>ecological metagenomes</taxon>
    </lineage>
</organism>
<dbReference type="EMBL" id="VSSQ01000258">
    <property type="protein sequence ID" value="MPL88457.1"/>
    <property type="molecule type" value="Genomic_DNA"/>
</dbReference>
<dbReference type="Pfam" id="PF01642">
    <property type="entry name" value="MM_CoA_mutase"/>
    <property type="match status" value="1"/>
</dbReference>
<dbReference type="SUPFAM" id="SSF51703">
    <property type="entry name" value="Cobalamin (vitamin B12)-dependent enzymes"/>
    <property type="match status" value="1"/>
</dbReference>
<dbReference type="GO" id="GO:0004494">
    <property type="term" value="F:methylmalonyl-CoA mutase activity"/>
    <property type="evidence" value="ECO:0007669"/>
    <property type="project" value="UniProtKB-EC"/>
</dbReference>
<dbReference type="InterPro" id="IPR016176">
    <property type="entry name" value="Cbl-dep_enz_cat"/>
</dbReference>
<sequence>MDREIIEGLQYYETKINQTLVKNPERKDFAVKRLYTPLDTETLNYTANIGFPGEYPFTRGVQPTMYRGRLWTMRAYSGFATAEETNARYKYLLGVGQTGLSVAMDLPTQIGLDSDADLAQGEVGKVGVAIDSLADMEQLFAGIPLDKVSTSMTINGPAAVLLAMYIVVAEKQGVTPEQLRGTIQNDILKEYIARGTYIFPPRPSMRLVTDTFAYCSNNIPKWNTISVGAYHIREAGASPVQEIAFAFSNAIAYIDAAIKAGQKVDDFAPGISWIFTAGLNFFEEIAKFRAARRLWARIMKERYGATIPKAQMLRVHVHTAGSVLTAQQPLNNVVRITWQAMSAVLAGIQSMACCAYDEAIALPTEESATLALRTQQLLAYESSITDTIDPLAGSYYVEHLTSKIENEAEKYIGKIDEMGGAVAAIEQGYMQAEMASHAYSYQRDIETGHLTVIGINKFVDNKKLAEQEVIKVDMNVAARQISKVNNIKMQRNQKEVERALAELKKACLGTENTMPYIIAAVKTYATLGEICGIMKEVFGEYKPSAAY</sequence>
<accession>A0A644VB65</accession>
<evidence type="ECO:0000313" key="3">
    <source>
        <dbReference type="EMBL" id="MPL88457.1"/>
    </source>
</evidence>
<name>A0A644VB65_9ZZZZ</name>
<dbReference type="AlphaFoldDB" id="A0A644VB65"/>
<reference evidence="3" key="1">
    <citation type="submission" date="2019-08" db="EMBL/GenBank/DDBJ databases">
        <authorList>
            <person name="Kucharzyk K."/>
            <person name="Murdoch R.W."/>
            <person name="Higgins S."/>
            <person name="Loffler F."/>
        </authorList>
    </citation>
    <scope>NUCLEOTIDE SEQUENCE</scope>
</reference>
<evidence type="ECO:0000259" key="2">
    <source>
        <dbReference type="Pfam" id="PF01642"/>
    </source>
</evidence>
<dbReference type="EC" id="5.4.99.2" evidence="3"/>
<dbReference type="PANTHER" id="PTHR48101">
    <property type="entry name" value="METHYLMALONYL-COA MUTASE, MITOCHONDRIAL-RELATED"/>
    <property type="match status" value="1"/>
</dbReference>
<protein>
    <submittedName>
        <fullName evidence="3">Methylmalonyl-CoA mutase</fullName>
        <ecNumber evidence="3">5.4.99.2</ecNumber>
    </submittedName>
</protein>
<dbReference type="Gene3D" id="3.20.20.240">
    <property type="entry name" value="Methylmalonyl-CoA mutase"/>
    <property type="match status" value="1"/>
</dbReference>